<accession>A0A0Q3KL84</accession>
<name>A0A0Q3KL84_9FLAO</name>
<dbReference type="Pfam" id="PF05635">
    <property type="entry name" value="23S_rRNA_IVP"/>
    <property type="match status" value="1"/>
</dbReference>
<dbReference type="AlphaFoldDB" id="A0A0Q3KL84"/>
<dbReference type="PIRSF" id="PIRSF035652">
    <property type="entry name" value="CHP02436"/>
    <property type="match status" value="1"/>
</dbReference>
<organism evidence="1 2">
    <name type="scientific">Chryseobacterium aquaticum</name>
    <dbReference type="NCBI Taxonomy" id="452084"/>
    <lineage>
        <taxon>Bacteria</taxon>
        <taxon>Pseudomonadati</taxon>
        <taxon>Bacteroidota</taxon>
        <taxon>Flavobacteriia</taxon>
        <taxon>Flavobacteriales</taxon>
        <taxon>Weeksellaceae</taxon>
        <taxon>Chryseobacterium group</taxon>
        <taxon>Chryseobacterium</taxon>
    </lineage>
</organism>
<sequence>MENEELKVKSEKRNFLKEKSLLFSIDIVHLYKKLAENKEFVMSKQMLRSGTAVGALIREAEFAQSKADFINKLSIALKEANETQYWLELLFKTNFLNTELFHLHTKQNDELISMLAASIKTSKQKLNR</sequence>
<gene>
    <name evidence="1" type="ORF">AR438_13505</name>
</gene>
<dbReference type="RefSeq" id="WP_056016078.1">
    <property type="nucleotide sequence ID" value="NZ_LLYZ01000009.1"/>
</dbReference>
<evidence type="ECO:0000313" key="1">
    <source>
        <dbReference type="EMBL" id="KQK24940.1"/>
    </source>
</evidence>
<dbReference type="Proteomes" id="UP000051682">
    <property type="component" value="Unassembled WGS sequence"/>
</dbReference>
<dbReference type="InterPro" id="IPR012657">
    <property type="entry name" value="23S_rRNA-intervening_sequence"/>
</dbReference>
<evidence type="ECO:0000313" key="2">
    <source>
        <dbReference type="Proteomes" id="UP000051682"/>
    </source>
</evidence>
<dbReference type="InterPro" id="IPR036583">
    <property type="entry name" value="23S_rRNA_IVS_sf"/>
</dbReference>
<dbReference type="PANTHER" id="PTHR38471:SF2">
    <property type="entry name" value="FOUR HELIX BUNDLE PROTEIN"/>
    <property type="match status" value="1"/>
</dbReference>
<proteinExistence type="predicted"/>
<dbReference type="PANTHER" id="PTHR38471">
    <property type="entry name" value="FOUR HELIX BUNDLE PROTEIN"/>
    <property type="match status" value="1"/>
</dbReference>
<dbReference type="Gene3D" id="1.20.1440.60">
    <property type="entry name" value="23S rRNA-intervening sequence"/>
    <property type="match status" value="1"/>
</dbReference>
<dbReference type="NCBIfam" id="TIGR02436">
    <property type="entry name" value="four helix bundle protein"/>
    <property type="match status" value="1"/>
</dbReference>
<dbReference type="EMBL" id="LLYZ01000009">
    <property type="protein sequence ID" value="KQK24940.1"/>
    <property type="molecule type" value="Genomic_DNA"/>
</dbReference>
<reference evidence="1 2" key="1">
    <citation type="submission" date="2015-10" db="EMBL/GenBank/DDBJ databases">
        <title>Chryseobacterium aquaticum genome.</title>
        <authorList>
            <person name="Newman J.D."/>
            <person name="Ferguson M.B."/>
            <person name="Miller J.R."/>
        </authorList>
    </citation>
    <scope>NUCLEOTIDE SEQUENCE [LARGE SCALE GENOMIC DNA]</scope>
    <source>
        <strain evidence="1 2">KCTC 12483</strain>
    </source>
</reference>
<keyword evidence="2" id="KW-1185">Reference proteome</keyword>
<dbReference type="SUPFAM" id="SSF158446">
    <property type="entry name" value="IVS-encoded protein-like"/>
    <property type="match status" value="1"/>
</dbReference>
<dbReference type="OrthoDB" id="285993at2"/>
<protein>
    <submittedName>
        <fullName evidence="1">Four helix bundle protein</fullName>
    </submittedName>
</protein>
<comment type="caution">
    <text evidence="1">The sequence shown here is derived from an EMBL/GenBank/DDBJ whole genome shotgun (WGS) entry which is preliminary data.</text>
</comment>
<dbReference type="STRING" id="452084.AR438_13505"/>